<feature type="domain" description="Type VI secretion system IcmF C-terminal" evidence="2">
    <location>
        <begin position="967"/>
        <end position="1073"/>
    </location>
</feature>
<evidence type="ECO:0000313" key="6">
    <source>
        <dbReference type="Proteomes" id="UP000424752"/>
    </source>
</evidence>
<evidence type="ECO:0000256" key="1">
    <source>
        <dbReference type="SAM" id="Phobius"/>
    </source>
</evidence>
<organism evidence="5 6">
    <name type="scientific">Erwinia sorbitola</name>
    <dbReference type="NCBI Taxonomy" id="2681984"/>
    <lineage>
        <taxon>Bacteria</taxon>
        <taxon>Pseudomonadati</taxon>
        <taxon>Pseudomonadota</taxon>
        <taxon>Gammaproteobacteria</taxon>
        <taxon>Enterobacterales</taxon>
        <taxon>Erwiniaceae</taxon>
        <taxon>Erwinia</taxon>
    </lineage>
</organism>
<dbReference type="PANTHER" id="PTHR36153">
    <property type="entry name" value="INNER MEMBRANE PROTEIN-RELATED"/>
    <property type="match status" value="1"/>
</dbReference>
<dbReference type="InterPro" id="IPR053156">
    <property type="entry name" value="T6SS_TssM-like"/>
</dbReference>
<gene>
    <name evidence="5" type="ORF">GN242_19010</name>
</gene>
<feature type="domain" description="Type VI secretion system component TssM1 helical" evidence="4">
    <location>
        <begin position="858"/>
        <end position="963"/>
    </location>
</feature>
<feature type="transmembrane region" description="Helical" evidence="1">
    <location>
        <begin position="24"/>
        <end position="46"/>
    </location>
</feature>
<reference evidence="5 6" key="1">
    <citation type="submission" date="2019-12" db="EMBL/GenBank/DDBJ databases">
        <title>Erwinia sp. nov., isolated from droppings of birds in the Qinghai-Tiebt plateau of China.</title>
        <authorList>
            <person name="Ge Y."/>
        </authorList>
    </citation>
    <scope>NUCLEOTIDE SEQUENCE [LARGE SCALE GENOMIC DNA]</scope>
    <source>
        <strain evidence="5 6">J780</strain>
    </source>
</reference>
<dbReference type="InterPro" id="IPR048677">
    <property type="entry name" value="TssM1_hel"/>
</dbReference>
<dbReference type="Pfam" id="PF06761">
    <property type="entry name" value="IcmF-related"/>
    <property type="match status" value="1"/>
</dbReference>
<protein>
    <submittedName>
        <fullName evidence="5">Type VI secretion protein VasK</fullName>
    </submittedName>
</protein>
<feature type="domain" description="IcmF-related" evidence="3">
    <location>
        <begin position="399"/>
        <end position="716"/>
    </location>
</feature>
<dbReference type="PANTHER" id="PTHR36153:SF1">
    <property type="entry name" value="TYPE VI SECRETION SYSTEM COMPONENT TSSM1"/>
    <property type="match status" value="1"/>
</dbReference>
<keyword evidence="1" id="KW-0812">Transmembrane</keyword>
<dbReference type="Pfam" id="PF06744">
    <property type="entry name" value="IcmF_C"/>
    <property type="match status" value="1"/>
</dbReference>
<dbReference type="RefSeq" id="WP_156288333.1">
    <property type="nucleotide sequence ID" value="NZ_CP046509.1"/>
</dbReference>
<sequence length="1115" mass="123994">MAACLIWINNPILQLPTQEKKLKVSLVVAGGCLFILLCDDLIARLWQWLISLSFMQQLRELSRGEKRGLAAESQSHDTHPTTITELKRAMQRQHGLFWWRRISVVMLTGEVADVEGLAPGLSTQQWLEDSGTLLLWGGSTSSAPDSQWLHALRRLRRRPVDALVWVNRAFSSAGKLGFQPAESSLSADDMDKLAHHLSVRYTALGWRLPLYVWSLHSDQQAGQVVPSAGCLLPADATPEDLDEQLAMLADELTEPGTRQVCSSPHHRFLLELKSLLSAQHTSPSNMLSILLNPYRPLPLAGVMFSLPAPDAARQIKHHWGKDRRWDGLLHSLETLPSGLRAQRLGVSWQRTVTILLAAMMMLYTAGMAASFISNRALINEGKTLVSQAADDRLSPQPRLQALLELQQLIDRLQHQQQRGAKWYTRFGLNQHDDLLAALWPQYGNRALPLIRDAAADHLRQQLTALVAQPADSPRREAMIKPAYNQLKMYLMLTRPQKMDAVWFSSSLLKAWPVRDGVKDGYWQGSGPLLLNFYAANLPQHPHWKQPSDERLVEDTRAILVRQMGVRNGESSLYQKMLKQVAQQYADLRLQDMVAETDAARLFATDEVVPGMFSRQAWEEAVQPAIAKVAGERREELDWVLSDSKAAVTEAITSEVLQQRLAARYFADFSGSWLNFLNSLQWENALTLSDAVDQLTLMADIRQSPLVALMNTLSEQGRTGQTGEGLTDSLVKSAQKLFNKRGQPAIDRTEGMHGPLDATFGPLLALVDGTAGDQLSLQTYLTRVTQVRLKLQQVLNAADPQAMTRTLAQTVFQGKAIDLTETRDYGSLVAASLGQEWHGFGGALFIRPMEQAWQQVLTPAADSLNAQWQAAIVDDWNTAFGGRYPLKSSSSELSLPLLAQYLNADNGRIARFLQTRLNGVLQKEGSRWVADSINAQGLTFNPAFIRAMDTLSYIADVVFTSGSAGMHFEIRPGTAEGVMQTSLTIDSQKLVYVNQMPAWKRFTWPADTEAPGAALSWISTQAGTRLLADIPGTWGWIRLLDTAQVSPYPGLNSSWQLNWNAPDGRKLNYVLRTEAGEGPLALLKLRNFVLPEAIFQTTASVSEPWITSSLAETDID</sequence>
<keyword evidence="1" id="KW-0472">Membrane</keyword>
<evidence type="ECO:0000259" key="2">
    <source>
        <dbReference type="Pfam" id="PF06744"/>
    </source>
</evidence>
<accession>A0A6I6EYN1</accession>
<dbReference type="Proteomes" id="UP000424752">
    <property type="component" value="Chromosome"/>
</dbReference>
<keyword evidence="1" id="KW-1133">Transmembrane helix</keyword>
<dbReference type="KEGG" id="erwi:GN242_19010"/>
<dbReference type="Pfam" id="PF21070">
    <property type="entry name" value="IcmF_helical"/>
    <property type="match status" value="1"/>
</dbReference>
<dbReference type="InterPro" id="IPR009612">
    <property type="entry name" value="IcmF-rel"/>
</dbReference>
<dbReference type="InterPro" id="IPR010623">
    <property type="entry name" value="IcmF_C"/>
</dbReference>
<proteinExistence type="predicted"/>
<evidence type="ECO:0000259" key="3">
    <source>
        <dbReference type="Pfam" id="PF06761"/>
    </source>
</evidence>
<evidence type="ECO:0000259" key="4">
    <source>
        <dbReference type="Pfam" id="PF21070"/>
    </source>
</evidence>
<dbReference type="AlphaFoldDB" id="A0A6I6EYN1"/>
<evidence type="ECO:0000313" key="5">
    <source>
        <dbReference type="EMBL" id="QGU89772.1"/>
    </source>
</evidence>
<name>A0A6I6EYN1_9GAMM</name>
<dbReference type="EMBL" id="CP046509">
    <property type="protein sequence ID" value="QGU89772.1"/>
    <property type="molecule type" value="Genomic_DNA"/>
</dbReference>